<accession>A0A5J5FBS2</accession>
<keyword evidence="3" id="KW-1185">Reference proteome</keyword>
<evidence type="ECO:0000256" key="1">
    <source>
        <dbReference type="SAM" id="MobiDB-lite"/>
    </source>
</evidence>
<dbReference type="InParanoid" id="A0A5J5FBS2"/>
<feature type="compositionally biased region" description="Basic and acidic residues" evidence="1">
    <location>
        <begin position="15"/>
        <end position="28"/>
    </location>
</feature>
<proteinExistence type="predicted"/>
<feature type="region of interest" description="Disordered" evidence="1">
    <location>
        <begin position="1"/>
        <end position="36"/>
    </location>
</feature>
<gene>
    <name evidence="2" type="ORF">FN846DRAFT_901798</name>
</gene>
<dbReference type="AlphaFoldDB" id="A0A5J5FBS2"/>
<feature type="region of interest" description="Disordered" evidence="1">
    <location>
        <begin position="65"/>
        <end position="110"/>
    </location>
</feature>
<organism evidence="2 3">
    <name type="scientific">Sphaerosporella brunnea</name>
    <dbReference type="NCBI Taxonomy" id="1250544"/>
    <lineage>
        <taxon>Eukaryota</taxon>
        <taxon>Fungi</taxon>
        <taxon>Dikarya</taxon>
        <taxon>Ascomycota</taxon>
        <taxon>Pezizomycotina</taxon>
        <taxon>Pezizomycetes</taxon>
        <taxon>Pezizales</taxon>
        <taxon>Pyronemataceae</taxon>
        <taxon>Sphaerosporella</taxon>
    </lineage>
</organism>
<protein>
    <submittedName>
        <fullName evidence="2">Uncharacterized protein</fullName>
    </submittedName>
</protein>
<evidence type="ECO:0000313" key="3">
    <source>
        <dbReference type="Proteomes" id="UP000326924"/>
    </source>
</evidence>
<dbReference type="EMBL" id="VXIS01000003">
    <property type="protein sequence ID" value="KAA8914729.1"/>
    <property type="molecule type" value="Genomic_DNA"/>
</dbReference>
<comment type="caution">
    <text evidence="2">The sequence shown here is derived from an EMBL/GenBank/DDBJ whole genome shotgun (WGS) entry which is preliminary data.</text>
</comment>
<sequence>MARLTENDGGLTRPGETRRESLQRGRDSRLHRKLGGRVMHAGAPRWARNIAPFFHHARSLESLAGVGSVSGESDEDENGSSLGESDEDENGPALGESGEDENGSEEHGADESFCDIDDARFYGDSPVPARSPVPPACVLDHQVLSPSLETLEGTVYVSGNGELHPKATEVLPVGLSNTLLDWVAVSLGLVLFRFESGSVRVEGQEVFEFVVWNECPVALESMEKLAGEMMCFLILNFNSIWDRERPGYTH</sequence>
<name>A0A5J5FBS2_9PEZI</name>
<feature type="compositionally biased region" description="Acidic residues" evidence="1">
    <location>
        <begin position="72"/>
        <end position="90"/>
    </location>
</feature>
<reference evidence="2 3" key="1">
    <citation type="submission" date="2019-09" db="EMBL/GenBank/DDBJ databases">
        <title>Draft genome of the ectomycorrhizal ascomycete Sphaerosporella brunnea.</title>
        <authorList>
            <consortium name="DOE Joint Genome Institute"/>
            <person name="Benucci G.M."/>
            <person name="Marozzi G."/>
            <person name="Antonielli L."/>
            <person name="Sanchez S."/>
            <person name="Marco P."/>
            <person name="Wang X."/>
            <person name="Falini L.B."/>
            <person name="Barry K."/>
            <person name="Haridas S."/>
            <person name="Lipzen A."/>
            <person name="Labutti K."/>
            <person name="Grigoriev I.V."/>
            <person name="Murat C."/>
            <person name="Martin F."/>
            <person name="Albertini E."/>
            <person name="Donnini D."/>
            <person name="Bonito G."/>
        </authorList>
    </citation>
    <scope>NUCLEOTIDE SEQUENCE [LARGE SCALE GENOMIC DNA]</scope>
    <source>
        <strain evidence="2 3">Sb_GMNB300</strain>
    </source>
</reference>
<dbReference type="Proteomes" id="UP000326924">
    <property type="component" value="Unassembled WGS sequence"/>
</dbReference>
<evidence type="ECO:0000313" key="2">
    <source>
        <dbReference type="EMBL" id="KAA8914729.1"/>
    </source>
</evidence>